<dbReference type="EMBL" id="PFAN01000060">
    <property type="protein sequence ID" value="PIR95006.1"/>
    <property type="molecule type" value="Genomic_DNA"/>
</dbReference>
<reference evidence="2" key="1">
    <citation type="submission" date="2017-09" db="EMBL/GenBank/DDBJ databases">
        <title>Depth-based differentiation of microbial function through sediment-hosted aquifers and enrichment of novel symbionts in the deep terrestrial subsurface.</title>
        <authorList>
            <person name="Probst A.J."/>
            <person name="Ladd B."/>
            <person name="Jarett J.K."/>
            <person name="Geller-Mcgrath D.E."/>
            <person name="Sieber C.M.K."/>
            <person name="Emerson J.B."/>
            <person name="Anantharaman K."/>
            <person name="Thomas B.C."/>
            <person name="Malmstrom R."/>
            <person name="Stieglmeier M."/>
            <person name="Klingl A."/>
            <person name="Woyke T."/>
            <person name="Ryan C.M."/>
            <person name="Banfield J.F."/>
        </authorList>
    </citation>
    <scope>NUCLEOTIDE SEQUENCE [LARGE SCALE GENOMIC DNA]</scope>
</reference>
<evidence type="ECO:0000313" key="1">
    <source>
        <dbReference type="EMBL" id="PIR95006.1"/>
    </source>
</evidence>
<organism evidence="1 2">
    <name type="scientific">Candidatus Falkowbacteria bacterium CG10_big_fil_rev_8_21_14_0_10_37_6</name>
    <dbReference type="NCBI Taxonomy" id="1974563"/>
    <lineage>
        <taxon>Bacteria</taxon>
        <taxon>Candidatus Falkowiibacteriota</taxon>
    </lineage>
</organism>
<comment type="caution">
    <text evidence="1">The sequence shown here is derived from an EMBL/GenBank/DDBJ whole genome shotgun (WGS) entry which is preliminary data.</text>
</comment>
<accession>A0A2H0V7C5</accession>
<protein>
    <submittedName>
        <fullName evidence="1">Di-trans,poly-cis-decaprenylcistransferase</fullName>
    </submittedName>
</protein>
<feature type="non-terminal residue" evidence="1">
    <location>
        <position position="1"/>
    </location>
</feature>
<dbReference type="Proteomes" id="UP000228614">
    <property type="component" value="Unassembled WGS sequence"/>
</dbReference>
<evidence type="ECO:0000313" key="2">
    <source>
        <dbReference type="Proteomes" id="UP000228614"/>
    </source>
</evidence>
<gene>
    <name evidence="1" type="ORF">COT95_01050</name>
</gene>
<name>A0A2H0V7C5_9BACT</name>
<dbReference type="GO" id="GO:0016740">
    <property type="term" value="F:transferase activity"/>
    <property type="evidence" value="ECO:0007669"/>
    <property type="project" value="UniProtKB-KW"/>
</dbReference>
<sequence>LFFLKKYWPDFEELDVVNMLEEYNLRRKKF</sequence>
<proteinExistence type="predicted"/>
<dbReference type="AlphaFoldDB" id="A0A2H0V7C5"/>
<keyword evidence="1" id="KW-0808">Transferase</keyword>